<dbReference type="GO" id="GO:0005778">
    <property type="term" value="C:peroxisomal membrane"/>
    <property type="evidence" value="ECO:0007669"/>
    <property type="project" value="UniProtKB-SubCell"/>
</dbReference>
<comment type="caution">
    <text evidence="13">The sequence shown here is derived from an EMBL/GenBank/DDBJ whole genome shotgun (WGS) entry which is preliminary data.</text>
</comment>
<dbReference type="Pfam" id="PF04695">
    <property type="entry name" value="Pex14_N"/>
    <property type="match status" value="1"/>
</dbReference>
<keyword evidence="2 10" id="KW-0813">Transport</keyword>
<evidence type="ECO:0000256" key="9">
    <source>
        <dbReference type="ARBA" id="ARBA00046271"/>
    </source>
</evidence>
<dbReference type="OrthoDB" id="6370746at2759"/>
<evidence type="ECO:0000256" key="4">
    <source>
        <dbReference type="ARBA" id="ARBA00023010"/>
    </source>
</evidence>
<dbReference type="GO" id="GO:0005102">
    <property type="term" value="F:signaling receptor binding"/>
    <property type="evidence" value="ECO:0007669"/>
    <property type="project" value="TreeGrafter"/>
</dbReference>
<evidence type="ECO:0000259" key="12">
    <source>
        <dbReference type="Pfam" id="PF04695"/>
    </source>
</evidence>
<reference evidence="13 14" key="1">
    <citation type="submission" date="2019-05" db="EMBL/GenBank/DDBJ databases">
        <title>Another draft genome of Portunus trituberculatus and its Hox gene families provides insights of decapod evolution.</title>
        <authorList>
            <person name="Jeong J.-H."/>
            <person name="Song I."/>
            <person name="Kim S."/>
            <person name="Choi T."/>
            <person name="Kim D."/>
            <person name="Ryu S."/>
            <person name="Kim W."/>
        </authorList>
    </citation>
    <scope>NUCLEOTIDE SEQUENCE [LARGE SCALE GENOMIC DNA]</scope>
    <source>
        <tissue evidence="13">Muscle</tissue>
    </source>
</reference>
<feature type="domain" description="Peroxisome membrane anchor protein Pex14p N-terminal" evidence="12">
    <location>
        <begin position="67"/>
        <end position="110"/>
    </location>
</feature>
<evidence type="ECO:0000256" key="3">
    <source>
        <dbReference type="ARBA" id="ARBA00022927"/>
    </source>
</evidence>
<feature type="compositionally biased region" description="Low complexity" evidence="11">
    <location>
        <begin position="304"/>
        <end position="318"/>
    </location>
</feature>
<keyword evidence="4" id="KW-0811">Translocation</keyword>
<dbReference type="EMBL" id="VSRR010000199">
    <property type="protein sequence ID" value="MPC12137.1"/>
    <property type="molecule type" value="Genomic_DNA"/>
</dbReference>
<dbReference type="Proteomes" id="UP000324222">
    <property type="component" value="Unassembled WGS sequence"/>
</dbReference>
<proteinExistence type="inferred from homology"/>
<evidence type="ECO:0000256" key="1">
    <source>
        <dbReference type="ARBA" id="ARBA00005443"/>
    </source>
</evidence>
<evidence type="ECO:0000256" key="5">
    <source>
        <dbReference type="ARBA" id="ARBA00023136"/>
    </source>
</evidence>
<feature type="region of interest" description="Disordered" evidence="11">
    <location>
        <begin position="264"/>
        <end position="359"/>
    </location>
</feature>
<dbReference type="GO" id="GO:0016560">
    <property type="term" value="P:protein import into peroxisome matrix, docking"/>
    <property type="evidence" value="ECO:0007669"/>
    <property type="project" value="UniProtKB-UniRule"/>
</dbReference>
<accession>A0A5B7CQN5</accession>
<dbReference type="InterPro" id="IPR036388">
    <property type="entry name" value="WH-like_DNA-bd_sf"/>
</dbReference>
<dbReference type="InterPro" id="IPR025655">
    <property type="entry name" value="PEX14"/>
</dbReference>
<keyword evidence="5 10" id="KW-0472">Membrane</keyword>
<evidence type="ECO:0000256" key="2">
    <source>
        <dbReference type="ARBA" id="ARBA00022448"/>
    </source>
</evidence>
<keyword evidence="14" id="KW-1185">Reference proteome</keyword>
<comment type="subcellular location">
    <subcellularLocation>
        <location evidence="9 10">Peroxisome membrane</location>
    </subcellularLocation>
</comment>
<evidence type="ECO:0000256" key="10">
    <source>
        <dbReference type="RuleBase" id="RU367032"/>
    </source>
</evidence>
<feature type="compositionally biased region" description="Polar residues" evidence="11">
    <location>
        <begin position="264"/>
        <end position="275"/>
    </location>
</feature>
<comment type="similarity">
    <text evidence="1 10">Belongs to the peroxin-14 family.</text>
</comment>
<evidence type="ECO:0000256" key="11">
    <source>
        <dbReference type="SAM" id="MobiDB-lite"/>
    </source>
</evidence>
<dbReference type="GO" id="GO:1990429">
    <property type="term" value="C:peroxisomal importomer complex"/>
    <property type="evidence" value="ECO:0007669"/>
    <property type="project" value="TreeGrafter"/>
</dbReference>
<dbReference type="PANTHER" id="PTHR23058">
    <property type="entry name" value="PEROXISOMAL MEMBRANE PROTEIN PEX14"/>
    <property type="match status" value="1"/>
</dbReference>
<evidence type="ECO:0000313" key="13">
    <source>
        <dbReference type="EMBL" id="MPC12137.1"/>
    </source>
</evidence>
<dbReference type="Gene3D" id="1.10.10.10">
    <property type="entry name" value="Winged helix-like DNA-binding domain superfamily/Winged helix DNA-binding domain"/>
    <property type="match status" value="1"/>
</dbReference>
<comment type="function">
    <text evidence="10">Component of the PEX13-PEX14 docking complex, a translocon channel that specifically mediates the import of peroxisomal cargo proteins bound to PEX5 receptor. The PEX13-PEX14 docking complex forms a large import pore which can be opened to a diameter of about 9 nm. Mechanistically, PEX5 receptor along with cargo proteins associates with the PEX14 subunit of the PEX13-PEX14 docking complex in the cytosol, leading to the insertion of the receptor into the organelle membrane with the concomitant translocation of the cargo into the peroxisome matrix.</text>
</comment>
<protein>
    <recommendedName>
        <fullName evidence="7 10">Peroxisomal membrane protein PEX14</fullName>
    </recommendedName>
    <alternativeName>
        <fullName evidence="8 10">Peroxin-14</fullName>
    </alternativeName>
</protein>
<sequence>MIKMVSTGLQDAMDTDAAFRASSPQPGASRRRVFFPEGHGKTLAQLYEWYNKDIMSGNPTEDPQELRHNLVEEAAKFLINPKVASHAEDKKSAFLKKKGLNDEEILAAFSKAKAYASVGKGENVAASPELYAGAVVPAYNPPSPSVWAKIREVCNIILILGGASYGLHYVYQRYIGPWLTGRRQKTVEESMVELQQSVVSVLKEVQNTLASLEQTLSAQTVHIQALNNREGSQASTKQIDQLRNEVSSLKGLLINKRTFPSTPTLAPSIPSWQRSKATEKPVEAAAESAVSLSNQAQIVEEGDSLWSASHSEESSGSEAKGVGETIQTAEVRNGEGNEDTLLQKECEVSSELPLEFTRS</sequence>
<evidence type="ECO:0000256" key="8">
    <source>
        <dbReference type="ARBA" id="ARBA00029691"/>
    </source>
</evidence>
<name>A0A5B7CQN5_PORTR</name>
<keyword evidence="6 10" id="KW-0576">Peroxisome</keyword>
<keyword evidence="3 10" id="KW-0653">Protein transport</keyword>
<dbReference type="PANTHER" id="PTHR23058:SF0">
    <property type="entry name" value="PEROXISOMAL MEMBRANE PROTEIN PEX14"/>
    <property type="match status" value="1"/>
</dbReference>
<dbReference type="AlphaFoldDB" id="A0A5B7CQN5"/>
<evidence type="ECO:0000256" key="6">
    <source>
        <dbReference type="ARBA" id="ARBA00023140"/>
    </source>
</evidence>
<evidence type="ECO:0000256" key="7">
    <source>
        <dbReference type="ARBA" id="ARBA00029502"/>
    </source>
</evidence>
<organism evidence="13 14">
    <name type="scientific">Portunus trituberculatus</name>
    <name type="common">Swimming crab</name>
    <name type="synonym">Neptunus trituberculatus</name>
    <dbReference type="NCBI Taxonomy" id="210409"/>
    <lineage>
        <taxon>Eukaryota</taxon>
        <taxon>Metazoa</taxon>
        <taxon>Ecdysozoa</taxon>
        <taxon>Arthropoda</taxon>
        <taxon>Crustacea</taxon>
        <taxon>Multicrustacea</taxon>
        <taxon>Malacostraca</taxon>
        <taxon>Eumalacostraca</taxon>
        <taxon>Eucarida</taxon>
        <taxon>Decapoda</taxon>
        <taxon>Pleocyemata</taxon>
        <taxon>Brachyura</taxon>
        <taxon>Eubrachyura</taxon>
        <taxon>Portunoidea</taxon>
        <taxon>Portunidae</taxon>
        <taxon>Portuninae</taxon>
        <taxon>Portunus</taxon>
    </lineage>
</organism>
<dbReference type="InterPro" id="IPR006785">
    <property type="entry name" value="Pex14_N"/>
</dbReference>
<evidence type="ECO:0000313" key="14">
    <source>
        <dbReference type="Proteomes" id="UP000324222"/>
    </source>
</evidence>
<gene>
    <name evidence="13" type="primary">Pex14</name>
    <name evidence="13" type="ORF">E2C01_004815</name>
</gene>